<proteinExistence type="predicted"/>
<evidence type="ECO:0000313" key="2">
    <source>
        <dbReference type="EMBL" id="GAA4678800.1"/>
    </source>
</evidence>
<comment type="caution">
    <text evidence="2">The sequence shown here is derived from an EMBL/GenBank/DDBJ whole genome shotgun (WGS) entry which is preliminary data.</text>
</comment>
<protein>
    <submittedName>
        <fullName evidence="2">Uncharacterized protein</fullName>
    </submittedName>
</protein>
<evidence type="ECO:0000256" key="1">
    <source>
        <dbReference type="SAM" id="MobiDB-lite"/>
    </source>
</evidence>
<dbReference type="Proteomes" id="UP001500621">
    <property type="component" value="Unassembled WGS sequence"/>
</dbReference>
<sequence length="105" mass="10381">MENKTNTMTMPNAAPSPSTTPWHLSVSASGNTAVSTHATASVAACVRVRGMGGLTVGTTAPVGLGAAARIDAVDARQGAFAGIDAAGFDAQATVPGSRTWSPPPC</sequence>
<dbReference type="EMBL" id="BAABIM010000001">
    <property type="protein sequence ID" value="GAA4678800.1"/>
    <property type="molecule type" value="Genomic_DNA"/>
</dbReference>
<gene>
    <name evidence="2" type="ORF">GCM10023226_15160</name>
</gene>
<reference evidence="3" key="1">
    <citation type="journal article" date="2019" name="Int. J. Syst. Evol. Microbiol.">
        <title>The Global Catalogue of Microorganisms (GCM) 10K type strain sequencing project: providing services to taxonomists for standard genome sequencing and annotation.</title>
        <authorList>
            <consortium name="The Broad Institute Genomics Platform"/>
            <consortium name="The Broad Institute Genome Sequencing Center for Infectious Disease"/>
            <person name="Wu L."/>
            <person name="Ma J."/>
        </authorList>
    </citation>
    <scope>NUCLEOTIDE SEQUENCE [LARGE SCALE GENOMIC DNA]</scope>
    <source>
        <strain evidence="3">JCM 18127</strain>
    </source>
</reference>
<accession>A0ABP8W433</accession>
<organism evidence="2 3">
    <name type="scientific">Nocardioides nanhaiensis</name>
    <dbReference type="NCBI Taxonomy" id="1476871"/>
    <lineage>
        <taxon>Bacteria</taxon>
        <taxon>Bacillati</taxon>
        <taxon>Actinomycetota</taxon>
        <taxon>Actinomycetes</taxon>
        <taxon>Propionibacteriales</taxon>
        <taxon>Nocardioidaceae</taxon>
        <taxon>Nocardioides</taxon>
    </lineage>
</organism>
<dbReference type="RefSeq" id="WP_345264246.1">
    <property type="nucleotide sequence ID" value="NZ_BAABIM010000001.1"/>
</dbReference>
<feature type="region of interest" description="Disordered" evidence="1">
    <location>
        <begin position="1"/>
        <end position="26"/>
    </location>
</feature>
<evidence type="ECO:0000313" key="3">
    <source>
        <dbReference type="Proteomes" id="UP001500621"/>
    </source>
</evidence>
<name>A0ABP8W433_9ACTN</name>
<keyword evidence="3" id="KW-1185">Reference proteome</keyword>